<proteinExistence type="predicted"/>
<keyword evidence="5" id="KW-1185">Reference proteome</keyword>
<dbReference type="AlphaFoldDB" id="A0AAN8Z130"/>
<feature type="coiled-coil region" evidence="2">
    <location>
        <begin position="203"/>
        <end position="368"/>
    </location>
</feature>
<organism evidence="4 5">
    <name type="scientific">Dillenia turbinata</name>
    <dbReference type="NCBI Taxonomy" id="194707"/>
    <lineage>
        <taxon>Eukaryota</taxon>
        <taxon>Viridiplantae</taxon>
        <taxon>Streptophyta</taxon>
        <taxon>Embryophyta</taxon>
        <taxon>Tracheophyta</taxon>
        <taxon>Spermatophyta</taxon>
        <taxon>Magnoliopsida</taxon>
        <taxon>eudicotyledons</taxon>
        <taxon>Gunneridae</taxon>
        <taxon>Pentapetalae</taxon>
        <taxon>Dilleniales</taxon>
        <taxon>Dilleniaceae</taxon>
        <taxon>Dillenia</taxon>
    </lineage>
</organism>
<feature type="compositionally biased region" description="Basic and acidic residues" evidence="3">
    <location>
        <begin position="91"/>
        <end position="112"/>
    </location>
</feature>
<feature type="compositionally biased region" description="Basic and acidic residues" evidence="3">
    <location>
        <begin position="52"/>
        <end position="70"/>
    </location>
</feature>
<comment type="caution">
    <text evidence="4">The sequence shown here is derived from an EMBL/GenBank/DDBJ whole genome shotgun (WGS) entry which is preliminary data.</text>
</comment>
<keyword evidence="1 2" id="KW-0175">Coiled coil</keyword>
<name>A0AAN8Z130_9MAGN</name>
<evidence type="ECO:0000313" key="4">
    <source>
        <dbReference type="EMBL" id="KAK6922514.1"/>
    </source>
</evidence>
<feature type="coiled-coil region" evidence="2">
    <location>
        <begin position="424"/>
        <end position="545"/>
    </location>
</feature>
<sequence length="591" mass="67077">MEGGVETVAAENGIHNTVKPDILPDTNSEMDGDPKLLSSVEGGDDTVSAESRTQDTFESDKLLDTNHEMDGDPELLPSMEGGDDTVSAESRTNDTSEPDKLTDANHEMEGNRENEAHVVRENGLNDSGAYLDDKHAHLVQMITELNLQNEYLKSQFESLKNIWSESEGSFQETKTVVPEGGRTYGRQTRVAAEGALMHLQEAHSEADAKAQELSVKLAEVQQKMDKEIKDHEEKYSELDSKFGRLHKRAKQRIQDVQKEKDDLETRFREVNEMAEKASSQQLALQQELERTRQQANEAMKAIEAERQQLRRENNKLRDNLEEQRRSLEPKQNALEAMQQTLSEKEQMLEDLQGSLQAADEKRQAAITELSLKHQKNIDSLEAQLTDALLDRKKATYIISSLQLLIAEKESKMQRWMQPQLEKEKQSWEAASQALKAKLEIAESNCIHAEIEAAKLRSQLELELSMQTQQLNTRDAELVAAKEEIHRLEAEFSSYKARAHALLQKKDAELTTARDSELLKAQEETLKEAEKEIMLASAERDNVLQELGMDEALSNAEQQIKMIAMKLDSAHARHQSDKEAWEISLQNVEETW</sequence>
<protein>
    <submittedName>
        <fullName evidence="4">Uncharacterized protein</fullName>
    </submittedName>
</protein>
<evidence type="ECO:0000313" key="5">
    <source>
        <dbReference type="Proteomes" id="UP001370490"/>
    </source>
</evidence>
<evidence type="ECO:0000256" key="1">
    <source>
        <dbReference type="ARBA" id="ARBA00023054"/>
    </source>
</evidence>
<evidence type="ECO:0000256" key="3">
    <source>
        <dbReference type="SAM" id="MobiDB-lite"/>
    </source>
</evidence>
<feature type="region of interest" description="Disordered" evidence="3">
    <location>
        <begin position="1"/>
        <end position="112"/>
    </location>
</feature>
<evidence type="ECO:0000256" key="2">
    <source>
        <dbReference type="SAM" id="Coils"/>
    </source>
</evidence>
<dbReference type="GO" id="GO:0007131">
    <property type="term" value="P:reciprocal meiotic recombination"/>
    <property type="evidence" value="ECO:0007669"/>
    <property type="project" value="TreeGrafter"/>
</dbReference>
<gene>
    <name evidence="4" type="ORF">RJ641_010818</name>
</gene>
<dbReference type="EMBL" id="JBAMMX010000018">
    <property type="protein sequence ID" value="KAK6922514.1"/>
    <property type="molecule type" value="Genomic_DNA"/>
</dbReference>
<dbReference type="PANTHER" id="PTHR23160">
    <property type="entry name" value="SYNAPTONEMAL COMPLEX PROTEIN-RELATED"/>
    <property type="match status" value="1"/>
</dbReference>
<accession>A0AAN8Z130</accession>
<dbReference type="PANTHER" id="PTHR23160:SF1">
    <property type="entry name" value="PROTEIN GRIP"/>
    <property type="match status" value="1"/>
</dbReference>
<dbReference type="Gene3D" id="1.10.287.1490">
    <property type="match status" value="1"/>
</dbReference>
<reference evidence="4 5" key="1">
    <citation type="submission" date="2023-12" db="EMBL/GenBank/DDBJ databases">
        <title>A high-quality genome assembly for Dillenia turbinata (Dilleniales).</title>
        <authorList>
            <person name="Chanderbali A."/>
        </authorList>
    </citation>
    <scope>NUCLEOTIDE SEQUENCE [LARGE SCALE GENOMIC DNA]</scope>
    <source>
        <strain evidence="4">LSX21</strain>
        <tissue evidence="4">Leaf</tissue>
    </source>
</reference>
<dbReference type="Proteomes" id="UP001370490">
    <property type="component" value="Unassembled WGS sequence"/>
</dbReference>